<reference evidence="1" key="2">
    <citation type="journal article" date="2015" name="Fish Shellfish Immunol.">
        <title>Early steps in the European eel (Anguilla anguilla)-Vibrio vulnificus interaction in the gills: Role of the RtxA13 toxin.</title>
        <authorList>
            <person name="Callol A."/>
            <person name="Pajuelo D."/>
            <person name="Ebbesson L."/>
            <person name="Teles M."/>
            <person name="MacKenzie S."/>
            <person name="Amaro C."/>
        </authorList>
    </citation>
    <scope>NUCLEOTIDE SEQUENCE</scope>
</reference>
<dbReference type="AlphaFoldDB" id="A0A0E9RYT8"/>
<accession>A0A0E9RYT8</accession>
<organism evidence="1">
    <name type="scientific">Anguilla anguilla</name>
    <name type="common">European freshwater eel</name>
    <name type="synonym">Muraena anguilla</name>
    <dbReference type="NCBI Taxonomy" id="7936"/>
    <lineage>
        <taxon>Eukaryota</taxon>
        <taxon>Metazoa</taxon>
        <taxon>Chordata</taxon>
        <taxon>Craniata</taxon>
        <taxon>Vertebrata</taxon>
        <taxon>Euteleostomi</taxon>
        <taxon>Actinopterygii</taxon>
        <taxon>Neopterygii</taxon>
        <taxon>Teleostei</taxon>
        <taxon>Anguilliformes</taxon>
        <taxon>Anguillidae</taxon>
        <taxon>Anguilla</taxon>
    </lineage>
</organism>
<proteinExistence type="predicted"/>
<evidence type="ECO:0000313" key="1">
    <source>
        <dbReference type="EMBL" id="JAH34389.1"/>
    </source>
</evidence>
<name>A0A0E9RYT8_ANGAN</name>
<dbReference type="EMBL" id="GBXM01074188">
    <property type="protein sequence ID" value="JAH34389.1"/>
    <property type="molecule type" value="Transcribed_RNA"/>
</dbReference>
<protein>
    <submittedName>
        <fullName evidence="1">Uncharacterized protein</fullName>
    </submittedName>
</protein>
<sequence>MSCTTKGTVNISLAVSPPASWLTMVFPLIGGDCDPQDFVVITE</sequence>
<reference evidence="1" key="1">
    <citation type="submission" date="2014-11" db="EMBL/GenBank/DDBJ databases">
        <authorList>
            <person name="Amaro Gonzalez C."/>
        </authorList>
    </citation>
    <scope>NUCLEOTIDE SEQUENCE</scope>
</reference>